<dbReference type="PANTHER" id="PTHR33286">
    <property type="entry name" value="BIFUNCTIONAL INHIBITOR/LIPID-TRANSFER PROTEIN/SEED STORAGE 2S ALBUMIN SUPERFAMILY PROTEIN"/>
    <property type="match status" value="1"/>
</dbReference>
<organism evidence="3 4">
    <name type="scientific">Eragrostis curvula</name>
    <name type="common">weeping love grass</name>
    <dbReference type="NCBI Taxonomy" id="38414"/>
    <lineage>
        <taxon>Eukaryota</taxon>
        <taxon>Viridiplantae</taxon>
        <taxon>Streptophyta</taxon>
        <taxon>Embryophyta</taxon>
        <taxon>Tracheophyta</taxon>
        <taxon>Spermatophyta</taxon>
        <taxon>Magnoliopsida</taxon>
        <taxon>Liliopsida</taxon>
        <taxon>Poales</taxon>
        <taxon>Poaceae</taxon>
        <taxon>PACMAD clade</taxon>
        <taxon>Chloridoideae</taxon>
        <taxon>Eragrostideae</taxon>
        <taxon>Eragrostidinae</taxon>
        <taxon>Eragrostis</taxon>
    </lineage>
</organism>
<dbReference type="InterPro" id="IPR016140">
    <property type="entry name" value="Bifunc_inhib/LTP/seed_store"/>
</dbReference>
<proteinExistence type="predicted"/>
<evidence type="ECO:0000256" key="1">
    <source>
        <dbReference type="SAM" id="SignalP"/>
    </source>
</evidence>
<feature type="chain" id="PRO_5023880167" description="Bifunctional inhibitor/plant lipid transfer protein/seed storage helical domain-containing protein" evidence="1">
    <location>
        <begin position="28"/>
        <end position="124"/>
    </location>
</feature>
<evidence type="ECO:0000313" key="4">
    <source>
        <dbReference type="Proteomes" id="UP000324897"/>
    </source>
</evidence>
<dbReference type="PANTHER" id="PTHR33286:SF44">
    <property type="entry name" value="5A2 PROTEIN"/>
    <property type="match status" value="1"/>
</dbReference>
<keyword evidence="1" id="KW-0732">Signal</keyword>
<dbReference type="Pfam" id="PF14368">
    <property type="entry name" value="LTP_2"/>
    <property type="match status" value="1"/>
</dbReference>
<dbReference type="AlphaFoldDB" id="A0A5J9V9B4"/>
<feature type="signal peptide" evidence="1">
    <location>
        <begin position="1"/>
        <end position="27"/>
    </location>
</feature>
<protein>
    <recommendedName>
        <fullName evidence="2">Bifunctional inhibitor/plant lipid transfer protein/seed storage helical domain-containing protein</fullName>
    </recommendedName>
</protein>
<dbReference type="Gramene" id="TVU32071">
    <property type="protein sequence ID" value="TVU32071"/>
    <property type="gene ID" value="EJB05_23789"/>
</dbReference>
<dbReference type="EMBL" id="RWGY01000011">
    <property type="protein sequence ID" value="TVU32071.1"/>
    <property type="molecule type" value="Genomic_DNA"/>
</dbReference>
<dbReference type="Gene3D" id="1.10.110.10">
    <property type="entry name" value="Plant lipid-transfer and hydrophobic proteins"/>
    <property type="match status" value="1"/>
</dbReference>
<keyword evidence="4" id="KW-1185">Reference proteome</keyword>
<evidence type="ECO:0000313" key="3">
    <source>
        <dbReference type="EMBL" id="TVU32071.1"/>
    </source>
</evidence>
<comment type="caution">
    <text evidence="3">The sequence shown here is derived from an EMBL/GenBank/DDBJ whole genome shotgun (WGS) entry which is preliminary data.</text>
</comment>
<name>A0A5J9V9B4_9POAL</name>
<dbReference type="Proteomes" id="UP000324897">
    <property type="component" value="Chromosome 1"/>
</dbReference>
<evidence type="ECO:0000259" key="2">
    <source>
        <dbReference type="Pfam" id="PF14368"/>
    </source>
</evidence>
<accession>A0A5J9V9B4</accession>
<sequence length="124" mass="13713">MMLVKLARQVLIIALVFATFTTHGVWGEADCHHEKILVFLKCKKTIKIGVDYVQPTSECRRTVQSSDMACVCRIITDDEEFYVSVSKLVRLARECGRQVPAGDKCGSWTVPPPLSPPPSGVVHA</sequence>
<dbReference type="InterPro" id="IPR036312">
    <property type="entry name" value="Bifun_inhib/LTP/seed_sf"/>
</dbReference>
<gene>
    <name evidence="3" type="ORF">EJB05_23789</name>
</gene>
<reference evidence="3 4" key="1">
    <citation type="journal article" date="2019" name="Sci. Rep.">
        <title>A high-quality genome of Eragrostis curvula grass provides insights into Poaceae evolution and supports new strategies to enhance forage quality.</title>
        <authorList>
            <person name="Carballo J."/>
            <person name="Santos B.A.C.M."/>
            <person name="Zappacosta D."/>
            <person name="Garbus I."/>
            <person name="Selva J.P."/>
            <person name="Gallo C.A."/>
            <person name="Diaz A."/>
            <person name="Albertini E."/>
            <person name="Caccamo M."/>
            <person name="Echenique V."/>
        </authorList>
    </citation>
    <scope>NUCLEOTIDE SEQUENCE [LARGE SCALE GENOMIC DNA]</scope>
    <source>
        <strain evidence="4">cv. Victoria</strain>
        <tissue evidence="3">Leaf</tissue>
    </source>
</reference>
<dbReference type="OrthoDB" id="635304at2759"/>
<feature type="non-terminal residue" evidence="3">
    <location>
        <position position="1"/>
    </location>
</feature>
<feature type="domain" description="Bifunctional inhibitor/plant lipid transfer protein/seed storage helical" evidence="2">
    <location>
        <begin position="13"/>
        <end position="105"/>
    </location>
</feature>